<feature type="transmembrane region" description="Helical" evidence="7">
    <location>
        <begin position="174"/>
        <end position="196"/>
    </location>
</feature>
<dbReference type="CDD" id="cd06261">
    <property type="entry name" value="TM_PBP2"/>
    <property type="match status" value="1"/>
</dbReference>
<keyword evidence="3" id="KW-1003">Cell membrane</keyword>
<proteinExistence type="inferred from homology"/>
<dbReference type="InterPro" id="IPR045621">
    <property type="entry name" value="BPD_transp_1_N"/>
</dbReference>
<evidence type="ECO:0000256" key="6">
    <source>
        <dbReference type="ARBA" id="ARBA00023136"/>
    </source>
</evidence>
<gene>
    <name evidence="9" type="ORF">FrCorBMG51_09900</name>
</gene>
<keyword evidence="10" id="KW-1185">Reference proteome</keyword>
<feature type="transmembrane region" description="Helical" evidence="7">
    <location>
        <begin position="232"/>
        <end position="258"/>
    </location>
</feature>
<feature type="domain" description="ABC transmembrane type-1" evidence="8">
    <location>
        <begin position="101"/>
        <end position="301"/>
    </location>
</feature>
<evidence type="ECO:0000313" key="10">
    <source>
        <dbReference type="Proteomes" id="UP000035425"/>
    </source>
</evidence>
<feature type="transmembrane region" description="Helical" evidence="7">
    <location>
        <begin position="12"/>
        <end position="34"/>
    </location>
</feature>
<dbReference type="PROSITE" id="PS50928">
    <property type="entry name" value="ABC_TM1"/>
    <property type="match status" value="1"/>
</dbReference>
<dbReference type="EMBL" id="JWIO01000013">
    <property type="protein sequence ID" value="KLL11700.1"/>
    <property type="molecule type" value="Genomic_DNA"/>
</dbReference>
<dbReference type="Gene3D" id="1.10.3720.10">
    <property type="entry name" value="MetI-like"/>
    <property type="match status" value="1"/>
</dbReference>
<keyword evidence="2 7" id="KW-0813">Transport</keyword>
<evidence type="ECO:0000256" key="1">
    <source>
        <dbReference type="ARBA" id="ARBA00004651"/>
    </source>
</evidence>
<name>A0ABR5F4U0_9ACTN</name>
<evidence type="ECO:0000256" key="4">
    <source>
        <dbReference type="ARBA" id="ARBA00022692"/>
    </source>
</evidence>
<comment type="similarity">
    <text evidence="7">Belongs to the binding-protein-dependent transport system permease family.</text>
</comment>
<evidence type="ECO:0000256" key="5">
    <source>
        <dbReference type="ARBA" id="ARBA00022989"/>
    </source>
</evidence>
<dbReference type="Pfam" id="PF00528">
    <property type="entry name" value="BPD_transp_1"/>
    <property type="match status" value="1"/>
</dbReference>
<dbReference type="PANTHER" id="PTHR43163:SF6">
    <property type="entry name" value="DIPEPTIDE TRANSPORT SYSTEM PERMEASE PROTEIN DPPB-RELATED"/>
    <property type="match status" value="1"/>
</dbReference>
<comment type="caution">
    <text evidence="9">The sequence shown here is derived from an EMBL/GenBank/DDBJ whole genome shotgun (WGS) entry which is preliminary data.</text>
</comment>
<dbReference type="PANTHER" id="PTHR43163">
    <property type="entry name" value="DIPEPTIDE TRANSPORT SYSTEM PERMEASE PROTEIN DPPB-RELATED"/>
    <property type="match status" value="1"/>
</dbReference>
<feature type="transmembrane region" description="Helical" evidence="7">
    <location>
        <begin position="278"/>
        <end position="304"/>
    </location>
</feature>
<feature type="transmembrane region" description="Helical" evidence="7">
    <location>
        <begin position="139"/>
        <end position="162"/>
    </location>
</feature>
<dbReference type="RefSeq" id="WP_047222808.1">
    <property type="nucleotide sequence ID" value="NZ_JWIO01000013.1"/>
</dbReference>
<evidence type="ECO:0000313" key="9">
    <source>
        <dbReference type="EMBL" id="KLL11700.1"/>
    </source>
</evidence>
<evidence type="ECO:0000256" key="7">
    <source>
        <dbReference type="RuleBase" id="RU363032"/>
    </source>
</evidence>
<evidence type="ECO:0000256" key="2">
    <source>
        <dbReference type="ARBA" id="ARBA00022448"/>
    </source>
</evidence>
<evidence type="ECO:0000259" key="8">
    <source>
        <dbReference type="PROSITE" id="PS50928"/>
    </source>
</evidence>
<evidence type="ECO:0000256" key="3">
    <source>
        <dbReference type="ARBA" id="ARBA00022475"/>
    </source>
</evidence>
<dbReference type="InterPro" id="IPR035906">
    <property type="entry name" value="MetI-like_sf"/>
</dbReference>
<dbReference type="Proteomes" id="UP000035425">
    <property type="component" value="Unassembled WGS sequence"/>
</dbReference>
<accession>A0ABR5F4U0</accession>
<protein>
    <submittedName>
        <fullName evidence="9">ABC transporter permease</fullName>
    </submittedName>
</protein>
<organism evidence="9 10">
    <name type="scientific">Protofrankia coriariae</name>
    <dbReference type="NCBI Taxonomy" id="1562887"/>
    <lineage>
        <taxon>Bacteria</taxon>
        <taxon>Bacillati</taxon>
        <taxon>Actinomycetota</taxon>
        <taxon>Actinomycetes</taxon>
        <taxon>Frankiales</taxon>
        <taxon>Frankiaceae</taxon>
        <taxon>Protofrankia</taxon>
    </lineage>
</organism>
<keyword evidence="4 7" id="KW-0812">Transmembrane</keyword>
<comment type="subcellular location">
    <subcellularLocation>
        <location evidence="1 7">Cell membrane</location>
        <topology evidence="1 7">Multi-pass membrane protein</topology>
    </subcellularLocation>
</comment>
<dbReference type="InterPro" id="IPR000515">
    <property type="entry name" value="MetI-like"/>
</dbReference>
<dbReference type="Pfam" id="PF19300">
    <property type="entry name" value="BPD_transp_1_N"/>
    <property type="match status" value="1"/>
</dbReference>
<keyword evidence="6 7" id="KW-0472">Membrane</keyword>
<feature type="transmembrane region" description="Helical" evidence="7">
    <location>
        <begin position="107"/>
        <end position="127"/>
    </location>
</feature>
<keyword evidence="5 7" id="KW-1133">Transmembrane helix</keyword>
<sequence>MTAAVLRHVGRRLAAGVLVLWGAATLTFVALHLVPGDQADAILGPSLTATPQLRAQVIADYGLDRPVVVQYLDYLGSLLTGDLGRSYQRDMPVERLLADQVLPTMQLAVSAALAGLAIAVIAVVVTAASGRVGRTAATVLELVVASVPNFWLGLVLLTLFSFRFPIFPSIGASGGLGLVLPTLTLALPLGATLAQVMRQELERADRAPFALSVRARGAGELRLVLAHTLRHAVTPAVTLSAWIVGSLIGGTVLVENIFARPGIGRLLVGAVMSKDIPVVTTVVLLSAVTFVLINTVVDLLYPVIDPRLRAERAR</sequence>
<dbReference type="SUPFAM" id="SSF161098">
    <property type="entry name" value="MetI-like"/>
    <property type="match status" value="1"/>
</dbReference>
<reference evidence="9 10" key="1">
    <citation type="submission" date="2014-12" db="EMBL/GenBank/DDBJ databases">
        <title>Frankia sp. BMG5.1 draft genome.</title>
        <authorList>
            <person name="Gtari M."/>
            <person name="Ghodhbane-Gtari F."/>
            <person name="Nouioui I."/>
            <person name="Ktari A."/>
            <person name="Hezbri K."/>
            <person name="Mimouni W."/>
            <person name="Sbissi I."/>
            <person name="Ayari A."/>
            <person name="Yamanaka T."/>
            <person name="Normand P."/>
            <person name="Tisa L.S."/>
            <person name="Boudabous A."/>
        </authorList>
    </citation>
    <scope>NUCLEOTIDE SEQUENCE [LARGE SCALE GENOMIC DNA]</scope>
    <source>
        <strain evidence="9 10">BMG5.1</strain>
    </source>
</reference>